<evidence type="ECO:0000256" key="1">
    <source>
        <dbReference type="ARBA" id="ARBA00004651"/>
    </source>
</evidence>
<dbReference type="GO" id="GO:0022857">
    <property type="term" value="F:transmembrane transporter activity"/>
    <property type="evidence" value="ECO:0007669"/>
    <property type="project" value="InterPro"/>
</dbReference>
<keyword evidence="8" id="KW-1185">Reference proteome</keyword>
<dbReference type="RefSeq" id="WP_012040309.1">
    <property type="nucleotide sequence ID" value="NC_009484.1"/>
</dbReference>
<feature type="transmembrane region" description="Helical" evidence="6">
    <location>
        <begin position="68"/>
        <end position="86"/>
    </location>
</feature>
<dbReference type="Proteomes" id="UP000000245">
    <property type="component" value="Chromosome"/>
</dbReference>
<feature type="transmembrane region" description="Helical" evidence="6">
    <location>
        <begin position="92"/>
        <end position="114"/>
    </location>
</feature>
<dbReference type="PANTHER" id="PTHR32196">
    <property type="entry name" value="ABC TRANSPORTER PERMEASE PROTEIN YPHD-RELATED-RELATED"/>
    <property type="match status" value="1"/>
</dbReference>
<feature type="transmembrane region" description="Helical" evidence="6">
    <location>
        <begin position="201"/>
        <end position="231"/>
    </location>
</feature>
<keyword evidence="4 6" id="KW-1133">Transmembrane helix</keyword>
<gene>
    <name evidence="7" type="ordered locus">Acry_2783</name>
</gene>
<dbReference type="STRING" id="349163.Acry_2783"/>
<dbReference type="KEGG" id="acr:Acry_2783"/>
<keyword evidence="5 6" id="KW-0472">Membrane</keyword>
<organism evidence="7 8">
    <name type="scientific">Acidiphilium cryptum (strain JF-5)</name>
    <dbReference type="NCBI Taxonomy" id="349163"/>
    <lineage>
        <taxon>Bacteria</taxon>
        <taxon>Pseudomonadati</taxon>
        <taxon>Pseudomonadota</taxon>
        <taxon>Alphaproteobacteria</taxon>
        <taxon>Acetobacterales</taxon>
        <taxon>Acidocellaceae</taxon>
        <taxon>Acidiphilium</taxon>
    </lineage>
</organism>
<dbReference type="PANTHER" id="PTHR32196:SF72">
    <property type="entry name" value="RIBOSE IMPORT PERMEASE PROTEIN RBSC"/>
    <property type="match status" value="1"/>
</dbReference>
<feature type="transmembrane region" description="Helical" evidence="6">
    <location>
        <begin position="121"/>
        <end position="139"/>
    </location>
</feature>
<dbReference type="HOGENOM" id="CLU_028880_3_1_5"/>
<evidence type="ECO:0000256" key="6">
    <source>
        <dbReference type="SAM" id="Phobius"/>
    </source>
</evidence>
<dbReference type="EMBL" id="CP000697">
    <property type="protein sequence ID" value="ABQ31974.1"/>
    <property type="molecule type" value="Genomic_DNA"/>
</dbReference>
<evidence type="ECO:0000256" key="2">
    <source>
        <dbReference type="ARBA" id="ARBA00022475"/>
    </source>
</evidence>
<evidence type="ECO:0000256" key="4">
    <source>
        <dbReference type="ARBA" id="ARBA00022989"/>
    </source>
</evidence>
<evidence type="ECO:0000256" key="5">
    <source>
        <dbReference type="ARBA" id="ARBA00023136"/>
    </source>
</evidence>
<dbReference type="eggNOG" id="COG1172">
    <property type="taxonomic scope" value="Bacteria"/>
</dbReference>
<accession>A5G292</accession>
<sequence>MGQRFANAPRWIWSYLAAAVVYLAIVVIAAGAGSFQTFSIALQFATFFVIAGLGQMLVITAGPGNIDLSIPGVMTLAGYLATGAMHGSNAGLLSGLALGLLVGLGAGLFNLALIRLLRIPPMVGTLASGFIYQSAAIAYSSHAVTQPSPLLAAFTSGRVLGVSAMTVLFILLTAACAVGLQRTRAGRAVLALGQNRRAASLAGFRVGGALSLVYLASGLLAAIAGILLAAYSGGASLDMAREYLLMSIAVVVIGGTSIAGGDPAPPGLWGSAMLLGLLVTMLNLLHMPEGVRLIATGGVIIGVLAVATPQGP</sequence>
<protein>
    <submittedName>
        <fullName evidence="7">Monosaccharide ABC transporter membrane protein, CUT2 family</fullName>
    </submittedName>
</protein>
<dbReference type="CDD" id="cd06579">
    <property type="entry name" value="TM_PBP1_transp_AraH_like"/>
    <property type="match status" value="1"/>
</dbReference>
<proteinExistence type="predicted"/>
<dbReference type="Pfam" id="PF02653">
    <property type="entry name" value="BPD_transp_2"/>
    <property type="match status" value="1"/>
</dbReference>
<evidence type="ECO:0000313" key="7">
    <source>
        <dbReference type="EMBL" id="ABQ31974.1"/>
    </source>
</evidence>
<dbReference type="InterPro" id="IPR001851">
    <property type="entry name" value="ABC_transp_permease"/>
</dbReference>
<feature type="transmembrane region" description="Helical" evidence="6">
    <location>
        <begin position="12"/>
        <end position="32"/>
    </location>
</feature>
<name>A5G292_ACICJ</name>
<feature type="transmembrane region" description="Helical" evidence="6">
    <location>
        <begin position="291"/>
        <end position="308"/>
    </location>
</feature>
<feature type="transmembrane region" description="Helical" evidence="6">
    <location>
        <begin position="267"/>
        <end position="285"/>
    </location>
</feature>
<evidence type="ECO:0000256" key="3">
    <source>
        <dbReference type="ARBA" id="ARBA00022692"/>
    </source>
</evidence>
<feature type="transmembrane region" description="Helical" evidence="6">
    <location>
        <begin position="38"/>
        <end position="61"/>
    </location>
</feature>
<comment type="subcellular location">
    <subcellularLocation>
        <location evidence="1">Cell membrane</location>
        <topology evidence="1">Multi-pass membrane protein</topology>
    </subcellularLocation>
</comment>
<keyword evidence="3 6" id="KW-0812">Transmembrane</keyword>
<evidence type="ECO:0000313" key="8">
    <source>
        <dbReference type="Proteomes" id="UP000000245"/>
    </source>
</evidence>
<feature type="transmembrane region" description="Helical" evidence="6">
    <location>
        <begin position="243"/>
        <end position="260"/>
    </location>
</feature>
<dbReference type="AlphaFoldDB" id="A5G292"/>
<feature type="transmembrane region" description="Helical" evidence="6">
    <location>
        <begin position="159"/>
        <end position="180"/>
    </location>
</feature>
<reference evidence="7 8" key="1">
    <citation type="submission" date="2007-05" db="EMBL/GenBank/DDBJ databases">
        <title>Complete sequence of chromosome of Acidiphilium cryptum JF-5.</title>
        <authorList>
            <consortium name="US DOE Joint Genome Institute"/>
            <person name="Copeland A."/>
            <person name="Lucas S."/>
            <person name="Lapidus A."/>
            <person name="Barry K."/>
            <person name="Detter J.C."/>
            <person name="Glavina del Rio T."/>
            <person name="Hammon N."/>
            <person name="Israni S."/>
            <person name="Dalin E."/>
            <person name="Tice H."/>
            <person name="Pitluck S."/>
            <person name="Sims D."/>
            <person name="Brettin T."/>
            <person name="Bruce D."/>
            <person name="Han C."/>
            <person name="Schmutz J."/>
            <person name="Larimer F."/>
            <person name="Land M."/>
            <person name="Hauser L."/>
            <person name="Kyrpides N."/>
            <person name="Kim E."/>
            <person name="Magnuson T."/>
            <person name="Richardson P."/>
        </authorList>
    </citation>
    <scope>NUCLEOTIDE SEQUENCE [LARGE SCALE GENOMIC DNA]</scope>
    <source>
        <strain evidence="7 8">JF-5</strain>
    </source>
</reference>
<dbReference type="GO" id="GO:0005886">
    <property type="term" value="C:plasma membrane"/>
    <property type="evidence" value="ECO:0007669"/>
    <property type="project" value="UniProtKB-SubCell"/>
</dbReference>
<keyword evidence="2" id="KW-1003">Cell membrane</keyword>